<reference evidence="6" key="1">
    <citation type="submission" date="2021-09" db="EMBL/GenBank/DDBJ databases">
        <title>Complete genome sequence and metabolic characterization of Streptomyces tanashiensis DSM 731 the producer of antibacterial Kalafungin and diverse secondary metabolites.</title>
        <authorList>
            <person name="Abbasi M.N."/>
            <person name="Anwar M.N."/>
            <person name="Alam K."/>
            <person name="Shoaib M."/>
            <person name="Lin Z."/>
            <person name="Hayat M."/>
            <person name="Ali M.I."/>
            <person name="Malik H.M.T."/>
            <person name="Ahmed I."/>
            <person name="Li A."/>
            <person name="Hailong Wang H."/>
            <person name="Zhang Y."/>
        </authorList>
    </citation>
    <scope>NUCLEOTIDE SEQUENCE</scope>
    <source>
        <strain evidence="6">Kala</strain>
    </source>
</reference>
<dbReference type="SUPFAM" id="SSF53850">
    <property type="entry name" value="Periplasmic binding protein-like II"/>
    <property type="match status" value="1"/>
</dbReference>
<dbReference type="Proteomes" id="UP001164506">
    <property type="component" value="Chromosome"/>
</dbReference>
<evidence type="ECO:0000313" key="7">
    <source>
        <dbReference type="Proteomes" id="UP001164506"/>
    </source>
</evidence>
<dbReference type="Pfam" id="PF00126">
    <property type="entry name" value="HTH_1"/>
    <property type="match status" value="1"/>
</dbReference>
<keyword evidence="4" id="KW-0804">Transcription</keyword>
<evidence type="ECO:0000256" key="2">
    <source>
        <dbReference type="ARBA" id="ARBA00023015"/>
    </source>
</evidence>
<dbReference type="InterPro" id="IPR005119">
    <property type="entry name" value="LysR_subst-bd"/>
</dbReference>
<name>A0ABY6QPA7_9ACTN</name>
<gene>
    <name evidence="6" type="ORF">LDH80_02255</name>
</gene>
<dbReference type="InterPro" id="IPR036388">
    <property type="entry name" value="WH-like_DNA-bd_sf"/>
</dbReference>
<dbReference type="RefSeq" id="WP_267257970.1">
    <property type="nucleotide sequence ID" value="NZ_CP084204.1"/>
</dbReference>
<comment type="similarity">
    <text evidence="1">Belongs to the LysR transcriptional regulatory family.</text>
</comment>
<proteinExistence type="inferred from homology"/>
<keyword evidence="7" id="KW-1185">Reference proteome</keyword>
<dbReference type="InterPro" id="IPR000847">
    <property type="entry name" value="LysR_HTH_N"/>
</dbReference>
<evidence type="ECO:0000259" key="5">
    <source>
        <dbReference type="PROSITE" id="PS50931"/>
    </source>
</evidence>
<feature type="domain" description="HTH lysR-type" evidence="5">
    <location>
        <begin position="2"/>
        <end position="59"/>
    </location>
</feature>
<dbReference type="PROSITE" id="PS50931">
    <property type="entry name" value="HTH_LYSR"/>
    <property type="match status" value="1"/>
</dbReference>
<accession>A0ABY6QPA7</accession>
<organism evidence="6 7">
    <name type="scientific">Streptomyces tanashiensis</name>
    <dbReference type="NCBI Taxonomy" id="67367"/>
    <lineage>
        <taxon>Bacteria</taxon>
        <taxon>Bacillati</taxon>
        <taxon>Actinomycetota</taxon>
        <taxon>Actinomycetes</taxon>
        <taxon>Kitasatosporales</taxon>
        <taxon>Streptomycetaceae</taxon>
        <taxon>Streptomyces</taxon>
    </lineage>
</organism>
<dbReference type="GeneID" id="95598227"/>
<dbReference type="EMBL" id="CP084204">
    <property type="protein sequence ID" value="UZX19631.1"/>
    <property type="molecule type" value="Genomic_DNA"/>
</dbReference>
<dbReference type="Gene3D" id="3.40.190.10">
    <property type="entry name" value="Periplasmic binding protein-like II"/>
    <property type="match status" value="2"/>
</dbReference>
<dbReference type="Gene3D" id="1.10.10.10">
    <property type="entry name" value="Winged helix-like DNA-binding domain superfamily/Winged helix DNA-binding domain"/>
    <property type="match status" value="1"/>
</dbReference>
<keyword evidence="3" id="KW-0238">DNA-binding</keyword>
<dbReference type="PANTHER" id="PTHR30346">
    <property type="entry name" value="TRANSCRIPTIONAL DUAL REGULATOR HCAR-RELATED"/>
    <property type="match status" value="1"/>
</dbReference>
<evidence type="ECO:0000256" key="3">
    <source>
        <dbReference type="ARBA" id="ARBA00023125"/>
    </source>
</evidence>
<dbReference type="Pfam" id="PF03466">
    <property type="entry name" value="LysR_substrate"/>
    <property type="match status" value="1"/>
</dbReference>
<dbReference type="CDD" id="cd08423">
    <property type="entry name" value="PBP2_LTTR_like_6"/>
    <property type="match status" value="1"/>
</dbReference>
<evidence type="ECO:0000313" key="6">
    <source>
        <dbReference type="EMBL" id="UZX19631.1"/>
    </source>
</evidence>
<sequence length="291" mass="30573">MLDVRRMQVLRAVVASGSVTAAAGHLGYTPSAVSQQIAALEKEAGIELLERFGRGVRPTAAGRLLTEHAAVIGRQIAEAETALADLRAGRTGQIAVRYFATAGADLVAPALARFRAEHPGVRVDLRIADGLPDAEADLTLLVRPRGGPETSGDGLRLVHLVDDPYRAVLPRGHRLAGRRGTVDLADLAMEPWVGSERAGPCLDAVLDACAAAGFTPDIAVECEEYATAQGFVAAGLGISLIPLMGLGSRHPNVVVRKVRGPEPVRAIHAAVRESSLTLPPVRDLLTALQEV</sequence>
<protein>
    <submittedName>
        <fullName evidence="6">LysR family transcriptional regulator</fullName>
    </submittedName>
</protein>
<dbReference type="PANTHER" id="PTHR30346:SF29">
    <property type="entry name" value="LYSR SUBSTRATE-BINDING"/>
    <property type="match status" value="1"/>
</dbReference>
<dbReference type="SUPFAM" id="SSF46785">
    <property type="entry name" value="Winged helix' DNA-binding domain"/>
    <property type="match status" value="1"/>
</dbReference>
<keyword evidence="2" id="KW-0805">Transcription regulation</keyword>
<dbReference type="InterPro" id="IPR036390">
    <property type="entry name" value="WH_DNA-bd_sf"/>
</dbReference>
<evidence type="ECO:0000256" key="1">
    <source>
        <dbReference type="ARBA" id="ARBA00009437"/>
    </source>
</evidence>
<evidence type="ECO:0000256" key="4">
    <source>
        <dbReference type="ARBA" id="ARBA00023163"/>
    </source>
</evidence>